<feature type="transmembrane region" description="Helical" evidence="9">
    <location>
        <begin position="156"/>
        <end position="181"/>
    </location>
</feature>
<feature type="compositionally biased region" description="Low complexity" evidence="8">
    <location>
        <begin position="64"/>
        <end position="77"/>
    </location>
</feature>
<reference evidence="10" key="1">
    <citation type="submission" date="2021-07" db="EMBL/GenBank/DDBJ databases">
        <authorList>
            <person name="Durling M."/>
        </authorList>
    </citation>
    <scope>NUCLEOTIDE SEQUENCE</scope>
</reference>
<evidence type="ECO:0000313" key="11">
    <source>
        <dbReference type="Proteomes" id="UP000701801"/>
    </source>
</evidence>
<evidence type="ECO:0000256" key="3">
    <source>
        <dbReference type="ARBA" id="ARBA00022692"/>
    </source>
</evidence>
<feature type="transmembrane region" description="Helical" evidence="9">
    <location>
        <begin position="382"/>
        <end position="407"/>
    </location>
</feature>
<keyword evidence="3 9" id="KW-0812">Transmembrane</keyword>
<name>A0A9N9Q1D5_9HELO</name>
<evidence type="ECO:0000313" key="10">
    <source>
        <dbReference type="EMBL" id="CAG8975975.1"/>
    </source>
</evidence>
<dbReference type="Proteomes" id="UP000701801">
    <property type="component" value="Unassembled WGS sequence"/>
</dbReference>
<evidence type="ECO:0000256" key="9">
    <source>
        <dbReference type="SAM" id="Phobius"/>
    </source>
</evidence>
<dbReference type="PANTHER" id="PTHR45711:SF3">
    <property type="entry name" value="CLC CHANNEL"/>
    <property type="match status" value="1"/>
</dbReference>
<keyword evidence="2" id="KW-0813">Transport</keyword>
<evidence type="ECO:0000256" key="2">
    <source>
        <dbReference type="ARBA" id="ARBA00022448"/>
    </source>
</evidence>
<feature type="transmembrane region" description="Helical" evidence="9">
    <location>
        <begin position="252"/>
        <end position="270"/>
    </location>
</feature>
<comment type="subcellular location">
    <subcellularLocation>
        <location evidence="1">Membrane</location>
        <topology evidence="1">Multi-pass membrane protein</topology>
    </subcellularLocation>
</comment>
<evidence type="ECO:0000256" key="1">
    <source>
        <dbReference type="ARBA" id="ARBA00004141"/>
    </source>
</evidence>
<evidence type="ECO:0000256" key="8">
    <source>
        <dbReference type="SAM" id="MobiDB-lite"/>
    </source>
</evidence>
<evidence type="ECO:0000256" key="6">
    <source>
        <dbReference type="ARBA" id="ARBA00023136"/>
    </source>
</evidence>
<dbReference type="InterPro" id="IPR001807">
    <property type="entry name" value="ClC"/>
</dbReference>
<feature type="transmembrane region" description="Helical" evidence="9">
    <location>
        <begin position="34"/>
        <end position="54"/>
    </location>
</feature>
<evidence type="ECO:0000256" key="7">
    <source>
        <dbReference type="ARBA" id="ARBA00023214"/>
    </source>
</evidence>
<accession>A0A9N9Q1D5</accession>
<keyword evidence="6 9" id="KW-0472">Membrane</keyword>
<dbReference type="EMBL" id="CAJVRM010000158">
    <property type="protein sequence ID" value="CAG8975975.1"/>
    <property type="molecule type" value="Genomic_DNA"/>
</dbReference>
<evidence type="ECO:0000256" key="4">
    <source>
        <dbReference type="ARBA" id="ARBA00022989"/>
    </source>
</evidence>
<dbReference type="AlphaFoldDB" id="A0A9N9Q1D5"/>
<sequence>MLLRLEYLVGDCNAWHKWSSLSPSRPAASTGLDILIYISLVLTLSTTACALTLLSRTKQSLQNTLTPSPTPSKTSNPPSIPAAGSGVREIKLVINNFQFPGYLTSKTVLLKATAMILSTSSALSIGKEGPFVHLGAGVSAWVARVFDVKPGETRRLLLCAGVASGLAVAFGAPVSGVVFVLEEFSLSLKLLEPFGNRMPVLIDVHYTTDWSLLELPAFLFLGALGGILGALFIKACRFWAKTYRRIAVIKRYPMLDILLIALLTGVSSYWNQYTKLGDSELLSNLAATCNRGVKSSPHLGSFKSSETLSTLLIPLVVAFIVKGILTIVSFGLCVPAGIYVPSMAIGALLGKAIGHSVEALSKNLPLLACPTEKGVSCVNPEVYALIGAGAMMCGVTRLPVTLTIILFELTGSLKYVGCFCIAILVAKWVADCIEEGNIYDLVSSLHAYPISSITSPTSTKTLSSILPSQSPSNTSIDITHSPLIPSSLLQQRLTTLLSHDPSGGIIITSHSKPINLLPVEALKTALASLKNNSSSTACLLSAKRRLLPETGVGVCLCGGEWEVRKQDLYQDGAFHS</sequence>
<evidence type="ECO:0008006" key="12">
    <source>
        <dbReference type="Google" id="ProtNLM"/>
    </source>
</evidence>
<dbReference type="Gene3D" id="1.10.3080.10">
    <property type="entry name" value="Clc chloride channel"/>
    <property type="match status" value="1"/>
</dbReference>
<dbReference type="GO" id="GO:0005247">
    <property type="term" value="F:voltage-gated chloride channel activity"/>
    <property type="evidence" value="ECO:0007669"/>
    <property type="project" value="TreeGrafter"/>
</dbReference>
<keyword evidence="7" id="KW-0868">Chloride</keyword>
<dbReference type="InterPro" id="IPR014743">
    <property type="entry name" value="Cl-channel_core"/>
</dbReference>
<comment type="caution">
    <text evidence="10">The sequence shown here is derived from an EMBL/GenBank/DDBJ whole genome shotgun (WGS) entry which is preliminary data.</text>
</comment>
<dbReference type="GO" id="GO:0005769">
    <property type="term" value="C:early endosome"/>
    <property type="evidence" value="ECO:0007669"/>
    <property type="project" value="TreeGrafter"/>
</dbReference>
<feature type="region of interest" description="Disordered" evidence="8">
    <location>
        <begin position="62"/>
        <end position="83"/>
    </location>
</feature>
<evidence type="ECO:0000256" key="5">
    <source>
        <dbReference type="ARBA" id="ARBA00023065"/>
    </source>
</evidence>
<dbReference type="GO" id="GO:0005886">
    <property type="term" value="C:plasma membrane"/>
    <property type="evidence" value="ECO:0007669"/>
    <property type="project" value="TreeGrafter"/>
</dbReference>
<feature type="transmembrane region" description="Helical" evidence="9">
    <location>
        <begin position="217"/>
        <end position="240"/>
    </location>
</feature>
<keyword evidence="5" id="KW-0406">Ion transport</keyword>
<dbReference type="SUPFAM" id="SSF81340">
    <property type="entry name" value="Clc chloride channel"/>
    <property type="match status" value="1"/>
</dbReference>
<dbReference type="Pfam" id="PF00654">
    <property type="entry name" value="Voltage_CLC"/>
    <property type="match status" value="1"/>
</dbReference>
<feature type="transmembrane region" description="Helical" evidence="9">
    <location>
        <begin position="311"/>
        <end position="334"/>
    </location>
</feature>
<dbReference type="OrthoDB" id="2433935at2759"/>
<organism evidence="10 11">
    <name type="scientific">Hymenoscyphus albidus</name>
    <dbReference type="NCBI Taxonomy" id="595503"/>
    <lineage>
        <taxon>Eukaryota</taxon>
        <taxon>Fungi</taxon>
        <taxon>Dikarya</taxon>
        <taxon>Ascomycota</taxon>
        <taxon>Pezizomycotina</taxon>
        <taxon>Leotiomycetes</taxon>
        <taxon>Helotiales</taxon>
        <taxon>Helotiaceae</taxon>
        <taxon>Hymenoscyphus</taxon>
    </lineage>
</organism>
<keyword evidence="4 9" id="KW-1133">Transmembrane helix</keyword>
<protein>
    <recommendedName>
        <fullName evidence="12">Chloride channel protein</fullName>
    </recommendedName>
</protein>
<gene>
    <name evidence="10" type="ORF">HYALB_00012310</name>
</gene>
<keyword evidence="11" id="KW-1185">Reference proteome</keyword>
<proteinExistence type="predicted"/>
<dbReference type="GO" id="GO:0005794">
    <property type="term" value="C:Golgi apparatus"/>
    <property type="evidence" value="ECO:0007669"/>
    <property type="project" value="TreeGrafter"/>
</dbReference>
<dbReference type="PANTHER" id="PTHR45711">
    <property type="entry name" value="CHLORIDE CHANNEL PROTEIN"/>
    <property type="match status" value="1"/>
</dbReference>
<dbReference type="PRINTS" id="PR00762">
    <property type="entry name" value="CLCHANNEL"/>
</dbReference>